<sequence length="46" mass="5612">MLFVSVNEAIFSFFKINFCEFNLIFFIVLMILGLKYNSVYLKYHFF</sequence>
<keyword evidence="1" id="KW-1133">Transmembrane helix</keyword>
<keyword evidence="1" id="KW-0812">Transmembrane</keyword>
<proteinExistence type="predicted"/>
<accession>A0A7X0J4W3</accession>
<gene>
    <name evidence="2" type="ORF">HDF25_003077</name>
</gene>
<protein>
    <submittedName>
        <fullName evidence="2">Uncharacterized protein</fullName>
    </submittedName>
</protein>
<evidence type="ECO:0000313" key="3">
    <source>
        <dbReference type="Proteomes" id="UP000521017"/>
    </source>
</evidence>
<evidence type="ECO:0000313" key="2">
    <source>
        <dbReference type="EMBL" id="MBB6500918.1"/>
    </source>
</evidence>
<organism evidence="2 3">
    <name type="scientific">Pedobacter cryoconitis</name>
    <dbReference type="NCBI Taxonomy" id="188932"/>
    <lineage>
        <taxon>Bacteria</taxon>
        <taxon>Pseudomonadati</taxon>
        <taxon>Bacteroidota</taxon>
        <taxon>Sphingobacteriia</taxon>
        <taxon>Sphingobacteriales</taxon>
        <taxon>Sphingobacteriaceae</taxon>
        <taxon>Pedobacter</taxon>
    </lineage>
</organism>
<name>A0A7X0J4W3_9SPHI</name>
<evidence type="ECO:0000256" key="1">
    <source>
        <dbReference type="SAM" id="Phobius"/>
    </source>
</evidence>
<feature type="transmembrane region" description="Helical" evidence="1">
    <location>
        <begin position="12"/>
        <end position="34"/>
    </location>
</feature>
<dbReference type="EMBL" id="JACHCC010000007">
    <property type="protein sequence ID" value="MBB6500918.1"/>
    <property type="molecule type" value="Genomic_DNA"/>
</dbReference>
<reference evidence="2 3" key="1">
    <citation type="submission" date="2020-08" db="EMBL/GenBank/DDBJ databases">
        <title>Genomic Encyclopedia of Type Strains, Phase IV (KMG-V): Genome sequencing to study the core and pangenomes of soil and plant-associated prokaryotes.</title>
        <authorList>
            <person name="Whitman W."/>
        </authorList>
    </citation>
    <scope>NUCLEOTIDE SEQUENCE [LARGE SCALE GENOMIC DNA]</scope>
    <source>
        <strain evidence="2 3">M2T3</strain>
    </source>
</reference>
<keyword evidence="1" id="KW-0472">Membrane</keyword>
<dbReference type="AlphaFoldDB" id="A0A7X0J4W3"/>
<comment type="caution">
    <text evidence="2">The sequence shown here is derived from an EMBL/GenBank/DDBJ whole genome shotgun (WGS) entry which is preliminary data.</text>
</comment>
<dbReference type="Proteomes" id="UP000521017">
    <property type="component" value="Unassembled WGS sequence"/>
</dbReference>